<dbReference type="Pfam" id="PF13873">
    <property type="entry name" value="Myb_DNA-bind_5"/>
    <property type="match status" value="2"/>
</dbReference>
<proteinExistence type="predicted"/>
<dbReference type="OrthoDB" id="6783928at2759"/>
<name>N6UKV0_DENPD</name>
<evidence type="ECO:0000256" key="5">
    <source>
        <dbReference type="ARBA" id="ARBA00025466"/>
    </source>
</evidence>
<dbReference type="EMBL" id="KB740121">
    <property type="protein sequence ID" value="ENN81301.1"/>
    <property type="molecule type" value="Genomic_DNA"/>
</dbReference>
<dbReference type="HOGENOM" id="CLU_770677_0_0_1"/>
<evidence type="ECO:0000313" key="7">
    <source>
        <dbReference type="EMBL" id="ENN81301.1"/>
    </source>
</evidence>
<organism evidence="7">
    <name type="scientific">Dendroctonus ponderosae</name>
    <name type="common">Mountain pine beetle</name>
    <dbReference type="NCBI Taxonomy" id="77166"/>
    <lineage>
        <taxon>Eukaryota</taxon>
        <taxon>Metazoa</taxon>
        <taxon>Ecdysozoa</taxon>
        <taxon>Arthropoda</taxon>
        <taxon>Hexapoda</taxon>
        <taxon>Insecta</taxon>
        <taxon>Pterygota</taxon>
        <taxon>Neoptera</taxon>
        <taxon>Endopterygota</taxon>
        <taxon>Coleoptera</taxon>
        <taxon>Polyphaga</taxon>
        <taxon>Cucujiformia</taxon>
        <taxon>Curculionidae</taxon>
        <taxon>Scolytinae</taxon>
        <taxon>Dendroctonus</taxon>
    </lineage>
</organism>
<dbReference type="InterPro" id="IPR028002">
    <property type="entry name" value="Myb_DNA-bind_5"/>
</dbReference>
<protein>
    <recommendedName>
        <fullName evidence="2">Regulatory protein zeste</fullName>
    </recommendedName>
</protein>
<dbReference type="PANTHER" id="PTHR21411">
    <property type="entry name" value="APONTIC"/>
    <property type="match status" value="1"/>
</dbReference>
<evidence type="ECO:0000256" key="4">
    <source>
        <dbReference type="ARBA" id="ARBA00023163"/>
    </source>
</evidence>
<keyword evidence="3" id="KW-0805">Transcription regulation</keyword>
<feature type="non-terminal residue" evidence="7">
    <location>
        <position position="1"/>
    </location>
</feature>
<feature type="non-terminal residue" evidence="7">
    <location>
        <position position="360"/>
    </location>
</feature>
<keyword evidence="4" id="KW-0804">Transcription</keyword>
<dbReference type="PANTHER" id="PTHR21411:SF0">
    <property type="entry name" value="REGULATORY PROTEIN ZESTE"/>
    <property type="match status" value="1"/>
</dbReference>
<gene>
    <name evidence="7" type="ORF">YQE_02292</name>
</gene>
<feature type="compositionally biased region" description="Polar residues" evidence="6">
    <location>
        <begin position="224"/>
        <end position="236"/>
    </location>
</feature>
<evidence type="ECO:0000256" key="1">
    <source>
        <dbReference type="ARBA" id="ARBA00011764"/>
    </source>
</evidence>
<evidence type="ECO:0000256" key="6">
    <source>
        <dbReference type="SAM" id="MobiDB-lite"/>
    </source>
</evidence>
<feature type="region of interest" description="Disordered" evidence="6">
    <location>
        <begin position="224"/>
        <end position="249"/>
    </location>
</feature>
<dbReference type="AlphaFoldDB" id="N6UKV0"/>
<evidence type="ECO:0000256" key="3">
    <source>
        <dbReference type="ARBA" id="ARBA00023015"/>
    </source>
</evidence>
<reference evidence="7" key="1">
    <citation type="journal article" date="2013" name="Genome Biol.">
        <title>Draft genome of the mountain pine beetle, Dendroctonus ponderosae Hopkins, a major forest pest.</title>
        <authorList>
            <person name="Keeling C.I."/>
            <person name="Yuen M.M."/>
            <person name="Liao N.Y."/>
            <person name="Docking T.R."/>
            <person name="Chan S.K."/>
            <person name="Taylor G.A."/>
            <person name="Palmquist D.L."/>
            <person name="Jackman S.D."/>
            <person name="Nguyen A."/>
            <person name="Li M."/>
            <person name="Henderson H."/>
            <person name="Janes J.K."/>
            <person name="Zhao Y."/>
            <person name="Pandoh P."/>
            <person name="Moore R."/>
            <person name="Sperling F.A."/>
            <person name="Huber D.P."/>
            <person name="Birol I."/>
            <person name="Jones S.J."/>
            <person name="Bohlmann J."/>
        </authorList>
    </citation>
    <scope>NUCLEOTIDE SEQUENCE</scope>
</reference>
<accession>N6UKV0</accession>
<comment type="subunit">
    <text evidence="1">Self-associates forming complexes of several hundred monomers.</text>
</comment>
<evidence type="ECO:0000256" key="2">
    <source>
        <dbReference type="ARBA" id="ARBA00016807"/>
    </source>
</evidence>
<sequence>MNGVNEKRQRSQNFCNDEKISLMDIIEKYKNIVENKKTDCISSNQKKKAWVQIANEFNAICPDSSFRDCNTLKKFYENKKKEVRKYVLHEKKHINATGGGPAFNMKKDICFDYILNMKYKNIVENKKTDCISSNQKKKAWVQIANEFNAICPDSSFRDCNTLKKFYENKKKEVRKYVLHEKKHINATGGGPAFNMKKDICFDYILNMVNHKTVAGLENKFSNLTDPPFGDNSSQADNPEENPFADNATGDYPPITLEELEADYQLQDVQLLETEQSEVSNNLYSSTWTNMTPNKLKACPTSVLKKKCATNEKEIFNLNRKTPARRSAASTVRALATSDIASKYDKLLEKRLKIAEMQNIR</sequence>
<comment type="function">
    <text evidence="5">Involved in transvection phenomena (= synapsis-dependent gene expression), where the synaptic pairing of chromosomes carrying genes with which zeste interacts influences the expression of these genes. Zeste binds to DNA and stimulates transcription from a nearby promoter.</text>
</comment>